<name>A0A5Q0QBW0_9SPHI</name>
<dbReference type="PANTHER" id="PTHR30386">
    <property type="entry name" value="MEMBRANE FUSION SUBUNIT OF EMRAB-TOLC MULTIDRUG EFFLUX PUMP"/>
    <property type="match status" value="1"/>
</dbReference>
<dbReference type="InterPro" id="IPR050739">
    <property type="entry name" value="MFP"/>
</dbReference>
<feature type="transmembrane region" description="Helical" evidence="6">
    <location>
        <begin position="21"/>
        <end position="40"/>
    </location>
</feature>
<organism evidence="9 10">
    <name type="scientific">Sphingobacterium zhuxiongii</name>
    <dbReference type="NCBI Taxonomy" id="2662364"/>
    <lineage>
        <taxon>Bacteria</taxon>
        <taxon>Pseudomonadati</taxon>
        <taxon>Bacteroidota</taxon>
        <taxon>Sphingobacteriia</taxon>
        <taxon>Sphingobacteriales</taxon>
        <taxon>Sphingobacteriaceae</taxon>
        <taxon>Sphingobacterium</taxon>
    </lineage>
</organism>
<evidence type="ECO:0000256" key="2">
    <source>
        <dbReference type="ARBA" id="ARBA00022692"/>
    </source>
</evidence>
<keyword evidence="5" id="KW-0175">Coiled coil</keyword>
<dbReference type="SUPFAM" id="SSF111369">
    <property type="entry name" value="HlyD-like secretion proteins"/>
    <property type="match status" value="2"/>
</dbReference>
<dbReference type="Proteomes" id="UP000326921">
    <property type="component" value="Chromosome"/>
</dbReference>
<dbReference type="EMBL" id="CP045652">
    <property type="protein sequence ID" value="QGA26669.1"/>
    <property type="molecule type" value="Genomic_DNA"/>
</dbReference>
<dbReference type="AlphaFoldDB" id="A0A5Q0QBW0"/>
<evidence type="ECO:0000259" key="7">
    <source>
        <dbReference type="Pfam" id="PF25917"/>
    </source>
</evidence>
<dbReference type="Gene3D" id="1.10.287.470">
    <property type="entry name" value="Helix hairpin bin"/>
    <property type="match status" value="1"/>
</dbReference>
<reference evidence="9 10" key="1">
    <citation type="submission" date="2019-10" db="EMBL/GenBank/DDBJ databases">
        <authorList>
            <person name="Dong K."/>
        </authorList>
    </citation>
    <scope>NUCLEOTIDE SEQUENCE [LARGE SCALE GENOMIC DNA]</scope>
    <source>
        <strain evidence="10">dk4302</strain>
    </source>
</reference>
<dbReference type="GO" id="GO:0016020">
    <property type="term" value="C:membrane"/>
    <property type="evidence" value="ECO:0007669"/>
    <property type="project" value="UniProtKB-SubCell"/>
</dbReference>
<evidence type="ECO:0000256" key="6">
    <source>
        <dbReference type="SAM" id="Phobius"/>
    </source>
</evidence>
<evidence type="ECO:0000313" key="10">
    <source>
        <dbReference type="Proteomes" id="UP000326921"/>
    </source>
</evidence>
<feature type="coiled-coil region" evidence="5">
    <location>
        <begin position="121"/>
        <end position="186"/>
    </location>
</feature>
<evidence type="ECO:0000256" key="3">
    <source>
        <dbReference type="ARBA" id="ARBA00022989"/>
    </source>
</evidence>
<sequence>MSQHTTTEISPKERSRRRKIYAVNIVSILVILSAITWGIVEFFHLNESVYTEDAQVDAHINPVSAKVSGYIKEIKFREHQIVHKGDTLVVLDNEEYKIQVENALATLADARAGHDVVQTEVQIANNSLNIADANIEELKTRLNNAEVNYKRFQALMDKDAIAVYQYEQVKTEYESLLAKYKSLQAQKTNSNLSSVETQKRTAINQASIMRAQAALDLARLNLSYSVVIAPYDGVLGRVPVEEGQLIQAGQQLFAIVRDQQKWITANYTERQLKEISIGKDVQITVDAMPNRVFQGKISAISEATGSKYASIPVDNSTGNFIKVQQRIPVRIEFSKQNNAKDLEKLLVGMNVVVKAI</sequence>
<keyword evidence="3 6" id="KW-1133">Transmembrane helix</keyword>
<dbReference type="Pfam" id="PF25954">
    <property type="entry name" value="Beta-barrel_RND_2"/>
    <property type="match status" value="1"/>
</dbReference>
<dbReference type="InterPro" id="IPR058792">
    <property type="entry name" value="Beta-barrel_RND_2"/>
</dbReference>
<proteinExistence type="predicted"/>
<dbReference type="InterPro" id="IPR058625">
    <property type="entry name" value="MdtA-like_BSH"/>
</dbReference>
<dbReference type="Gene3D" id="2.40.30.170">
    <property type="match status" value="1"/>
</dbReference>
<accession>A0A5Q0QBW0</accession>
<evidence type="ECO:0000259" key="8">
    <source>
        <dbReference type="Pfam" id="PF25954"/>
    </source>
</evidence>
<protein>
    <submittedName>
        <fullName evidence="9">HlyD family efflux transporter periplasmic adaptor subunit</fullName>
    </submittedName>
</protein>
<keyword evidence="10" id="KW-1185">Reference proteome</keyword>
<dbReference type="PANTHER" id="PTHR30386:SF26">
    <property type="entry name" value="TRANSPORT PROTEIN COMB"/>
    <property type="match status" value="1"/>
</dbReference>
<dbReference type="KEGG" id="sphe:GFH32_10165"/>
<keyword evidence="2 6" id="KW-0812">Transmembrane</keyword>
<evidence type="ECO:0000313" key="9">
    <source>
        <dbReference type="EMBL" id="QGA26669.1"/>
    </source>
</evidence>
<feature type="domain" description="Multidrug resistance protein MdtA-like barrel-sandwich hybrid" evidence="7">
    <location>
        <begin position="63"/>
        <end position="256"/>
    </location>
</feature>
<dbReference type="RefSeq" id="WP_153511519.1">
    <property type="nucleotide sequence ID" value="NZ_CP045652.1"/>
</dbReference>
<evidence type="ECO:0000256" key="1">
    <source>
        <dbReference type="ARBA" id="ARBA00004167"/>
    </source>
</evidence>
<evidence type="ECO:0000256" key="5">
    <source>
        <dbReference type="SAM" id="Coils"/>
    </source>
</evidence>
<keyword evidence="4 6" id="KW-0472">Membrane</keyword>
<evidence type="ECO:0000256" key="4">
    <source>
        <dbReference type="ARBA" id="ARBA00023136"/>
    </source>
</evidence>
<feature type="domain" description="CusB-like beta-barrel" evidence="8">
    <location>
        <begin position="262"/>
        <end position="300"/>
    </location>
</feature>
<dbReference type="Pfam" id="PF25917">
    <property type="entry name" value="BSH_RND"/>
    <property type="match status" value="1"/>
</dbReference>
<comment type="subcellular location">
    <subcellularLocation>
        <location evidence="1">Membrane</location>
        <topology evidence="1">Single-pass membrane protein</topology>
    </subcellularLocation>
</comment>
<gene>
    <name evidence="9" type="ORF">GFH32_10165</name>
</gene>
<dbReference type="Gene3D" id="2.40.50.100">
    <property type="match status" value="1"/>
</dbReference>